<proteinExistence type="predicted"/>
<organism evidence="1 2">
    <name type="scientific">Gimesia chilikensis</name>
    <dbReference type="NCBI Taxonomy" id="2605989"/>
    <lineage>
        <taxon>Bacteria</taxon>
        <taxon>Pseudomonadati</taxon>
        <taxon>Planctomycetota</taxon>
        <taxon>Planctomycetia</taxon>
        <taxon>Planctomycetales</taxon>
        <taxon>Planctomycetaceae</taxon>
        <taxon>Gimesia</taxon>
    </lineage>
</organism>
<dbReference type="EMBL" id="CP036266">
    <property type="protein sequence ID" value="QDT21389.1"/>
    <property type="molecule type" value="Genomic_DNA"/>
</dbReference>
<sequence>MTNQQTFPSPQNLWKQFAEKLRFQYWIRRNLTTGQGDDQIWYELARALTSQIIPMGLFIDSQFYSSEKLYRSPSPRELLGQKAFQRYEKYHNKQADKLENTMVINLRSQIQKARTEINCKMGFSTCTLESAVSYILVTEEDELSPLFCYCLLSQMERLSYMTQDYFVNAVLEYVPLRDEYDAVWGSHIPEGFRELALDTYCNLFAPDLEGSRSLVQSE</sequence>
<name>A0A517PPU7_9PLAN</name>
<gene>
    <name evidence="1" type="ORF">HG66A1_31900</name>
</gene>
<keyword evidence="2" id="KW-1185">Reference proteome</keyword>
<protein>
    <submittedName>
        <fullName evidence="1">Uncharacterized protein</fullName>
    </submittedName>
</protein>
<dbReference type="Proteomes" id="UP000320421">
    <property type="component" value="Chromosome"/>
</dbReference>
<dbReference type="RefSeq" id="WP_145185642.1">
    <property type="nucleotide sequence ID" value="NZ_CP036266.1"/>
</dbReference>
<evidence type="ECO:0000313" key="1">
    <source>
        <dbReference type="EMBL" id="QDT21389.1"/>
    </source>
</evidence>
<reference evidence="1 2" key="1">
    <citation type="submission" date="2019-02" db="EMBL/GenBank/DDBJ databases">
        <title>Deep-cultivation of Planctomycetes and their phenomic and genomic characterization uncovers novel biology.</title>
        <authorList>
            <person name="Wiegand S."/>
            <person name="Jogler M."/>
            <person name="Boedeker C."/>
            <person name="Pinto D."/>
            <person name="Vollmers J."/>
            <person name="Rivas-Marin E."/>
            <person name="Kohn T."/>
            <person name="Peeters S.H."/>
            <person name="Heuer A."/>
            <person name="Rast P."/>
            <person name="Oberbeckmann S."/>
            <person name="Bunk B."/>
            <person name="Jeske O."/>
            <person name="Meyerdierks A."/>
            <person name="Storesund J.E."/>
            <person name="Kallscheuer N."/>
            <person name="Luecker S."/>
            <person name="Lage O.M."/>
            <person name="Pohl T."/>
            <person name="Merkel B.J."/>
            <person name="Hornburger P."/>
            <person name="Mueller R.-W."/>
            <person name="Bruemmer F."/>
            <person name="Labrenz M."/>
            <person name="Spormann A.M."/>
            <person name="Op den Camp H."/>
            <person name="Overmann J."/>
            <person name="Amann R."/>
            <person name="Jetten M.S.M."/>
            <person name="Mascher T."/>
            <person name="Medema M.H."/>
            <person name="Devos D.P."/>
            <person name="Kaster A.-K."/>
            <person name="Ovreas L."/>
            <person name="Rohde M."/>
            <person name="Galperin M.Y."/>
            <person name="Jogler C."/>
        </authorList>
    </citation>
    <scope>NUCLEOTIDE SEQUENCE [LARGE SCALE GENOMIC DNA]</scope>
    <source>
        <strain evidence="1 2">HG66A1</strain>
    </source>
</reference>
<evidence type="ECO:0000313" key="2">
    <source>
        <dbReference type="Proteomes" id="UP000320421"/>
    </source>
</evidence>
<dbReference type="AlphaFoldDB" id="A0A517PPU7"/>
<accession>A0A517PPU7</accession>
<dbReference type="OrthoDB" id="8727830at2"/>